<dbReference type="Proteomes" id="UP001596432">
    <property type="component" value="Unassembled WGS sequence"/>
</dbReference>
<organism evidence="2 3">
    <name type="scientific">Halosimplex aquaticum</name>
    <dbReference type="NCBI Taxonomy" id="3026162"/>
    <lineage>
        <taxon>Archaea</taxon>
        <taxon>Methanobacteriati</taxon>
        <taxon>Methanobacteriota</taxon>
        <taxon>Stenosarchaea group</taxon>
        <taxon>Halobacteria</taxon>
        <taxon>Halobacteriales</taxon>
        <taxon>Haloarculaceae</taxon>
        <taxon>Halosimplex</taxon>
    </lineage>
</organism>
<dbReference type="RefSeq" id="WP_274322081.1">
    <property type="nucleotide sequence ID" value="NZ_CP118158.1"/>
</dbReference>
<protein>
    <submittedName>
        <fullName evidence="2">Uncharacterized protein</fullName>
    </submittedName>
</protein>
<dbReference type="AlphaFoldDB" id="A0ABD5Y0R3"/>
<dbReference type="EMBL" id="JBHTAS010000001">
    <property type="protein sequence ID" value="MFC7140988.1"/>
    <property type="molecule type" value="Genomic_DNA"/>
</dbReference>
<comment type="caution">
    <text evidence="2">The sequence shown here is derived from an EMBL/GenBank/DDBJ whole genome shotgun (WGS) entry which is preliminary data.</text>
</comment>
<feature type="compositionally biased region" description="Polar residues" evidence="1">
    <location>
        <begin position="1"/>
        <end position="12"/>
    </location>
</feature>
<accession>A0ABD5Y0R3</accession>
<evidence type="ECO:0000256" key="1">
    <source>
        <dbReference type="SAM" id="MobiDB-lite"/>
    </source>
</evidence>
<dbReference type="GeneID" id="78821295"/>
<evidence type="ECO:0000313" key="3">
    <source>
        <dbReference type="Proteomes" id="UP001596432"/>
    </source>
</evidence>
<sequence>MTGKTHSQSGTSEDALGTLDPDSIDRIDVHLQRALGAEDRDEKDFHVRHARQLLEACREYPTTGRS</sequence>
<feature type="region of interest" description="Disordered" evidence="1">
    <location>
        <begin position="1"/>
        <end position="21"/>
    </location>
</feature>
<proteinExistence type="predicted"/>
<name>A0ABD5Y0R3_9EURY</name>
<gene>
    <name evidence="2" type="ORF">ACFQMA_14280</name>
</gene>
<reference evidence="2 3" key="1">
    <citation type="journal article" date="2019" name="Int. J. Syst. Evol. Microbiol.">
        <title>The Global Catalogue of Microorganisms (GCM) 10K type strain sequencing project: providing services to taxonomists for standard genome sequencing and annotation.</title>
        <authorList>
            <consortium name="The Broad Institute Genomics Platform"/>
            <consortium name="The Broad Institute Genome Sequencing Center for Infectious Disease"/>
            <person name="Wu L."/>
            <person name="Ma J."/>
        </authorList>
    </citation>
    <scope>NUCLEOTIDE SEQUENCE [LARGE SCALE GENOMIC DNA]</scope>
    <source>
        <strain evidence="2 3">XZYJT29</strain>
    </source>
</reference>
<keyword evidence="3" id="KW-1185">Reference proteome</keyword>
<evidence type="ECO:0000313" key="2">
    <source>
        <dbReference type="EMBL" id="MFC7140988.1"/>
    </source>
</evidence>